<keyword evidence="1" id="KW-0862">Zinc</keyword>
<evidence type="ECO:0000259" key="3">
    <source>
        <dbReference type="PROSITE" id="PS50103"/>
    </source>
</evidence>
<evidence type="ECO:0000256" key="1">
    <source>
        <dbReference type="PROSITE-ProRule" id="PRU00723"/>
    </source>
</evidence>
<dbReference type="Proteomes" id="UP000683925">
    <property type="component" value="Unassembled WGS sequence"/>
</dbReference>
<dbReference type="GO" id="GO:0008270">
    <property type="term" value="F:zinc ion binding"/>
    <property type="evidence" value="ECO:0007669"/>
    <property type="project" value="UniProtKB-KW"/>
</dbReference>
<feature type="compositionally biased region" description="Basic and acidic residues" evidence="2">
    <location>
        <begin position="120"/>
        <end position="137"/>
    </location>
</feature>
<proteinExistence type="predicted"/>
<keyword evidence="5" id="KW-1185">Reference proteome</keyword>
<keyword evidence="1" id="KW-0863">Zinc-finger</keyword>
<feature type="compositionally biased region" description="Polar residues" evidence="2">
    <location>
        <begin position="150"/>
        <end position="161"/>
    </location>
</feature>
<keyword evidence="1" id="KW-0479">Metal-binding</keyword>
<feature type="domain" description="C3H1-type" evidence="3">
    <location>
        <begin position="8"/>
        <end position="30"/>
    </location>
</feature>
<feature type="compositionally biased region" description="Basic and acidic residues" evidence="2">
    <location>
        <begin position="189"/>
        <end position="218"/>
    </location>
</feature>
<sequence length="560" mass="66375">MNAKFDALCRFFVQGNCKQGDQCKYSHDTSNIEKVNLDREDKGKLNLKKTNDFQSQDRKFVRGRGRGRGYIDRDQEDEQTKDNNKIDKSERNEYKQRQQQSKNLYDQNSVQRYGQSQEGNENRQVKQKFDRNFDKQKTQNQQPVYREKYNFNQEKNNVNSERWQRNQENENGDDQQQFRQNTRGRGRGRGRESREGRDNTFTKRDQRQDEEKDKERGNQSEWQIETVSLTKKVKRNEIYVKNRQQVLLLEQIKTVDSLVQIAGYHFQFLGVLKSYAIDFYQIPFKRSGSDIIDEEKKVTISHLDKQFISAFIQEHPNNEYTLIIQFQREEESFKNLLIFHNVFQQQCPQIISDISMKDIVYTNFEDGQLYTFCKDGLIRIFSQSELGQLKCTQHYNVEQSMESVIKVGSNYLIGMRSGQLYLFNGRIITEIPYKFTQKCTQMILDNNRVILKMDDETQTSIYVLSSNLEIIGPIYSGDRVICLELIKSYESDKLFILGLSNFVEIYTEIENKLYPINKILNLKFMQLKKIEITNENMVTQKFIVGEYDGEMKIYSVVPEQ</sequence>
<feature type="compositionally biased region" description="Polar residues" evidence="2">
    <location>
        <begin position="97"/>
        <end position="119"/>
    </location>
</feature>
<evidence type="ECO:0000313" key="5">
    <source>
        <dbReference type="Proteomes" id="UP000683925"/>
    </source>
</evidence>
<feature type="compositionally biased region" description="Basic and acidic residues" evidence="2">
    <location>
        <begin position="46"/>
        <end position="60"/>
    </location>
</feature>
<evidence type="ECO:0000256" key="2">
    <source>
        <dbReference type="SAM" id="MobiDB-lite"/>
    </source>
</evidence>
<reference evidence="4" key="1">
    <citation type="submission" date="2021-01" db="EMBL/GenBank/DDBJ databases">
        <authorList>
            <consortium name="Genoscope - CEA"/>
            <person name="William W."/>
        </authorList>
    </citation>
    <scope>NUCLEOTIDE SEQUENCE</scope>
</reference>
<dbReference type="PROSITE" id="PS50103">
    <property type="entry name" value="ZF_C3H1"/>
    <property type="match status" value="1"/>
</dbReference>
<gene>
    <name evidence="4" type="ORF">POCTA_138.1.T1600107</name>
</gene>
<dbReference type="AlphaFoldDB" id="A0A8S1YNS6"/>
<dbReference type="InterPro" id="IPR000571">
    <property type="entry name" value="Znf_CCCH"/>
</dbReference>
<feature type="zinc finger region" description="C3H1-type" evidence="1">
    <location>
        <begin position="8"/>
        <end position="30"/>
    </location>
</feature>
<dbReference type="OrthoDB" id="303764at2759"/>
<accession>A0A8S1YNS6</accession>
<feature type="region of interest" description="Disordered" evidence="2">
    <location>
        <begin position="46"/>
        <end position="220"/>
    </location>
</feature>
<dbReference type="Pfam" id="PF18345">
    <property type="entry name" value="zf_CCCH_4"/>
    <property type="match status" value="1"/>
</dbReference>
<name>A0A8S1YNS6_PAROT</name>
<feature type="compositionally biased region" description="Basic and acidic residues" evidence="2">
    <location>
        <begin position="69"/>
        <end position="96"/>
    </location>
</feature>
<protein>
    <recommendedName>
        <fullName evidence="3">C3H1-type domain-containing protein</fullName>
    </recommendedName>
</protein>
<organism evidence="4 5">
    <name type="scientific">Paramecium octaurelia</name>
    <dbReference type="NCBI Taxonomy" id="43137"/>
    <lineage>
        <taxon>Eukaryota</taxon>
        <taxon>Sar</taxon>
        <taxon>Alveolata</taxon>
        <taxon>Ciliophora</taxon>
        <taxon>Intramacronucleata</taxon>
        <taxon>Oligohymenophorea</taxon>
        <taxon>Peniculida</taxon>
        <taxon>Parameciidae</taxon>
        <taxon>Paramecium</taxon>
    </lineage>
</organism>
<evidence type="ECO:0000313" key="4">
    <source>
        <dbReference type="EMBL" id="CAD8213132.1"/>
    </source>
</evidence>
<dbReference type="SMART" id="SM00356">
    <property type="entry name" value="ZnF_C3H1"/>
    <property type="match status" value="1"/>
</dbReference>
<dbReference type="OMA" id="QSEWQIE"/>
<dbReference type="EMBL" id="CAJJDP010000162">
    <property type="protein sequence ID" value="CAD8213132.1"/>
    <property type="molecule type" value="Genomic_DNA"/>
</dbReference>
<comment type="caution">
    <text evidence="4">The sequence shown here is derived from an EMBL/GenBank/DDBJ whole genome shotgun (WGS) entry which is preliminary data.</text>
</comment>